<dbReference type="RefSeq" id="WP_382418297.1">
    <property type="nucleotide sequence ID" value="NZ_AP031500.1"/>
</dbReference>
<evidence type="ECO:0000259" key="2">
    <source>
        <dbReference type="Pfam" id="PF03795"/>
    </source>
</evidence>
<organism evidence="3 4">
    <name type="scientific">Gilvimarinus japonicus</name>
    <dbReference type="NCBI Taxonomy" id="1796469"/>
    <lineage>
        <taxon>Bacteria</taxon>
        <taxon>Pseudomonadati</taxon>
        <taxon>Pseudomonadota</taxon>
        <taxon>Gammaproteobacteria</taxon>
        <taxon>Cellvibrionales</taxon>
        <taxon>Cellvibrionaceae</taxon>
        <taxon>Gilvimarinus</taxon>
    </lineage>
</organism>
<dbReference type="Pfam" id="PF03795">
    <property type="entry name" value="YCII"/>
    <property type="match status" value="1"/>
</dbReference>
<comment type="similarity">
    <text evidence="1">Belongs to the YciI family.</text>
</comment>
<feature type="domain" description="YCII-related" evidence="2">
    <location>
        <begin position="1"/>
        <end position="106"/>
    </location>
</feature>
<gene>
    <name evidence="3" type="ORF">ACFOEB_16725</name>
</gene>
<evidence type="ECO:0000313" key="3">
    <source>
        <dbReference type="EMBL" id="MFC3156857.1"/>
    </source>
</evidence>
<dbReference type="InterPro" id="IPR005545">
    <property type="entry name" value="YCII"/>
</dbReference>
<dbReference type="PANTHER" id="PTHR35174">
    <property type="entry name" value="BLL7171 PROTEIN-RELATED"/>
    <property type="match status" value="1"/>
</dbReference>
<sequence>MEFFIIIKANANTEAGVMPSTPLLQAMGDFNQRLSEAGVLVSGNGLHPSSRSARVHFSAAGRHIEHGPFALTEDTISGYWVWRLPSLDAACDWAAQIPNPDNEHYCVDIRPIFSADDFGGALTPELREREEKLARQ</sequence>
<comment type="caution">
    <text evidence="3">The sequence shown here is derived from an EMBL/GenBank/DDBJ whole genome shotgun (WGS) entry which is preliminary data.</text>
</comment>
<proteinExistence type="inferred from homology"/>
<dbReference type="PANTHER" id="PTHR35174:SF4">
    <property type="entry name" value="BLL7163 PROTEIN"/>
    <property type="match status" value="1"/>
</dbReference>
<keyword evidence="4" id="KW-1185">Reference proteome</keyword>
<dbReference type="SUPFAM" id="SSF54909">
    <property type="entry name" value="Dimeric alpha+beta barrel"/>
    <property type="match status" value="1"/>
</dbReference>
<reference evidence="4" key="1">
    <citation type="journal article" date="2019" name="Int. J. Syst. Evol. Microbiol.">
        <title>The Global Catalogue of Microorganisms (GCM) 10K type strain sequencing project: providing services to taxonomists for standard genome sequencing and annotation.</title>
        <authorList>
            <consortium name="The Broad Institute Genomics Platform"/>
            <consortium name="The Broad Institute Genome Sequencing Center for Infectious Disease"/>
            <person name="Wu L."/>
            <person name="Ma J."/>
        </authorList>
    </citation>
    <scope>NUCLEOTIDE SEQUENCE [LARGE SCALE GENOMIC DNA]</scope>
    <source>
        <strain evidence="4">KCTC 52141</strain>
    </source>
</reference>
<dbReference type="Proteomes" id="UP001595548">
    <property type="component" value="Unassembled WGS sequence"/>
</dbReference>
<name>A0ABV7HSU3_9GAMM</name>
<accession>A0ABV7HSU3</accession>
<evidence type="ECO:0000313" key="4">
    <source>
        <dbReference type="Proteomes" id="UP001595548"/>
    </source>
</evidence>
<evidence type="ECO:0000256" key="1">
    <source>
        <dbReference type="ARBA" id="ARBA00007689"/>
    </source>
</evidence>
<dbReference type="Gene3D" id="3.30.70.1060">
    <property type="entry name" value="Dimeric alpha+beta barrel"/>
    <property type="match status" value="1"/>
</dbReference>
<dbReference type="EMBL" id="JBHRTL010000031">
    <property type="protein sequence ID" value="MFC3156857.1"/>
    <property type="molecule type" value="Genomic_DNA"/>
</dbReference>
<dbReference type="InterPro" id="IPR011008">
    <property type="entry name" value="Dimeric_a/b-barrel"/>
</dbReference>
<protein>
    <submittedName>
        <fullName evidence="3">YciI family protein</fullName>
    </submittedName>
</protein>